<reference evidence="2 3" key="2">
    <citation type="submission" date="2016-12" db="EMBL/GenBank/DDBJ databases">
        <title>Draft Genome Sequence of Cystobacter ferrugineus Strain Cbfe23.</title>
        <authorList>
            <person name="Akbar S."/>
            <person name="Dowd S.E."/>
            <person name="Stevens D.C."/>
        </authorList>
    </citation>
    <scope>NUCLEOTIDE SEQUENCE [LARGE SCALE GENOMIC DNA]</scope>
    <source>
        <strain evidence="2 3">Cbfe23</strain>
    </source>
</reference>
<dbReference type="AlphaFoldDB" id="A0A1L9BIM9"/>
<proteinExistence type="predicted"/>
<dbReference type="Pfam" id="PF06127">
    <property type="entry name" value="Mpo1-like"/>
    <property type="match status" value="1"/>
</dbReference>
<evidence type="ECO:0000256" key="1">
    <source>
        <dbReference type="SAM" id="Phobius"/>
    </source>
</evidence>
<accession>A0A1L9BIM9</accession>
<dbReference type="PANTHER" id="PTHR28026">
    <property type="entry name" value="DUF962 DOMAIN PROTEIN (AFU_ORTHOLOGUE AFUA_8G05310)"/>
    <property type="match status" value="1"/>
</dbReference>
<dbReference type="STRING" id="83449.BON30_02630"/>
<evidence type="ECO:0008006" key="4">
    <source>
        <dbReference type="Google" id="ProtNLM"/>
    </source>
</evidence>
<dbReference type="RefSeq" id="WP_071896227.1">
    <property type="nucleotide sequence ID" value="NZ_MPIN01000001.1"/>
</dbReference>
<dbReference type="Proteomes" id="UP000182229">
    <property type="component" value="Unassembled WGS sequence"/>
</dbReference>
<protein>
    <recommendedName>
        <fullName evidence="4">DUF962 domain-containing protein</fullName>
    </recommendedName>
</protein>
<dbReference type="GO" id="GO:0016020">
    <property type="term" value="C:membrane"/>
    <property type="evidence" value="ECO:0007669"/>
    <property type="project" value="GOC"/>
</dbReference>
<comment type="caution">
    <text evidence="2">The sequence shown here is derived from an EMBL/GenBank/DDBJ whole genome shotgun (WGS) entry which is preliminary data.</text>
</comment>
<sequence>MLRPRTQALFDEYYASHQHPTNRLTHKIAIPVIVLHIVAMLDWVRLVPVPALPGGALTLAMVGWFASLVWYLRADPKLGLLVSAFMLLCIPLGRLLPVWAVILLAVVGWGVQLAGHSVWEKKSPSFLTNLVHALVGPLFFVAVLTGDYKLPADAHAASTANGRDSQAHT</sequence>
<feature type="transmembrane region" description="Helical" evidence="1">
    <location>
        <begin position="84"/>
        <end position="106"/>
    </location>
</feature>
<organism evidence="2 3">
    <name type="scientific">Cystobacter ferrugineus</name>
    <dbReference type="NCBI Taxonomy" id="83449"/>
    <lineage>
        <taxon>Bacteria</taxon>
        <taxon>Pseudomonadati</taxon>
        <taxon>Myxococcota</taxon>
        <taxon>Myxococcia</taxon>
        <taxon>Myxococcales</taxon>
        <taxon>Cystobacterineae</taxon>
        <taxon>Archangiaceae</taxon>
        <taxon>Cystobacter</taxon>
    </lineage>
</organism>
<dbReference type="InterPro" id="IPR009305">
    <property type="entry name" value="Mpo1-like"/>
</dbReference>
<reference evidence="3" key="1">
    <citation type="submission" date="2016-11" db="EMBL/GenBank/DDBJ databases">
        <authorList>
            <person name="Shukria A."/>
            <person name="Stevens D.C."/>
        </authorList>
    </citation>
    <scope>NUCLEOTIDE SEQUENCE [LARGE SCALE GENOMIC DNA]</scope>
    <source>
        <strain evidence="3">Cbfe23</strain>
    </source>
</reference>
<dbReference type="EMBL" id="MPIN01000001">
    <property type="protein sequence ID" value="OJH42131.1"/>
    <property type="molecule type" value="Genomic_DNA"/>
</dbReference>
<dbReference type="OrthoDB" id="5515308at2"/>
<keyword evidence="1" id="KW-1133">Transmembrane helix</keyword>
<feature type="transmembrane region" description="Helical" evidence="1">
    <location>
        <begin position="126"/>
        <end position="145"/>
    </location>
</feature>
<keyword evidence="1" id="KW-0812">Transmembrane</keyword>
<evidence type="ECO:0000313" key="2">
    <source>
        <dbReference type="EMBL" id="OJH42131.1"/>
    </source>
</evidence>
<keyword evidence="1" id="KW-0472">Membrane</keyword>
<keyword evidence="3" id="KW-1185">Reference proteome</keyword>
<feature type="transmembrane region" description="Helical" evidence="1">
    <location>
        <begin position="52"/>
        <end position="72"/>
    </location>
</feature>
<name>A0A1L9BIM9_9BACT</name>
<dbReference type="GO" id="GO:0046521">
    <property type="term" value="P:sphingoid catabolic process"/>
    <property type="evidence" value="ECO:0007669"/>
    <property type="project" value="TreeGrafter"/>
</dbReference>
<evidence type="ECO:0000313" key="3">
    <source>
        <dbReference type="Proteomes" id="UP000182229"/>
    </source>
</evidence>
<feature type="transmembrane region" description="Helical" evidence="1">
    <location>
        <begin position="28"/>
        <end position="46"/>
    </location>
</feature>
<dbReference type="PANTHER" id="PTHR28026:SF9">
    <property type="entry name" value="2-HYDROXY-PALMITIC ACID DIOXYGENASE MPO1"/>
    <property type="match status" value="1"/>
</dbReference>
<gene>
    <name evidence="2" type="ORF">BON30_02630</name>
</gene>